<dbReference type="PANTHER" id="PTHR44943">
    <property type="entry name" value="CELLULOSE SYNTHASE OPERON PROTEIN C"/>
    <property type="match status" value="1"/>
</dbReference>
<keyword evidence="6" id="KW-0732">Signal</keyword>
<dbReference type="InterPro" id="IPR011990">
    <property type="entry name" value="TPR-like_helical_dom_sf"/>
</dbReference>
<keyword evidence="5" id="KW-0472">Membrane</keyword>
<dbReference type="SMART" id="SM00028">
    <property type="entry name" value="TPR"/>
    <property type="match status" value="7"/>
</dbReference>
<evidence type="ECO:0000313" key="7">
    <source>
        <dbReference type="EMBL" id="MCS4532938.1"/>
    </source>
</evidence>
<organism evidence="7 8">
    <name type="scientific">Neisseria montereyensis</name>
    <dbReference type="NCBI Taxonomy" id="2973938"/>
    <lineage>
        <taxon>Bacteria</taxon>
        <taxon>Pseudomonadati</taxon>
        <taxon>Pseudomonadota</taxon>
        <taxon>Betaproteobacteria</taxon>
        <taxon>Neisseriales</taxon>
        <taxon>Neisseriaceae</taxon>
        <taxon>Neisseria</taxon>
    </lineage>
</organism>
<feature type="chain" id="PRO_5045916683" evidence="6">
    <location>
        <begin position="20"/>
        <end position="538"/>
    </location>
</feature>
<dbReference type="EMBL" id="JANUXW010000001">
    <property type="protein sequence ID" value="MCS4532938.1"/>
    <property type="molecule type" value="Genomic_DNA"/>
</dbReference>
<protein>
    <submittedName>
        <fullName evidence="7">Tetratricopeptide repeat protein</fullName>
    </submittedName>
</protein>
<feature type="transmembrane region" description="Helical" evidence="5">
    <location>
        <begin position="88"/>
        <end position="112"/>
    </location>
</feature>
<dbReference type="Pfam" id="PF13174">
    <property type="entry name" value="TPR_6"/>
    <property type="match status" value="1"/>
</dbReference>
<keyword evidence="4" id="KW-0175">Coiled coil</keyword>
<evidence type="ECO:0000256" key="2">
    <source>
        <dbReference type="ARBA" id="ARBA00022803"/>
    </source>
</evidence>
<gene>
    <name evidence="7" type="ORF">NXS09_01305</name>
</gene>
<dbReference type="SUPFAM" id="SSF48452">
    <property type="entry name" value="TPR-like"/>
    <property type="match status" value="2"/>
</dbReference>
<accession>A0ABT2FBN8</accession>
<feature type="signal peptide" evidence="6">
    <location>
        <begin position="1"/>
        <end position="19"/>
    </location>
</feature>
<evidence type="ECO:0000256" key="3">
    <source>
        <dbReference type="PROSITE-ProRule" id="PRU00339"/>
    </source>
</evidence>
<keyword evidence="2 3" id="KW-0802">TPR repeat</keyword>
<keyword evidence="5" id="KW-1133">Transmembrane helix</keyword>
<reference evidence="7" key="2">
    <citation type="journal article" date="2023" name="Curr. Microbiol.">
        <title>Neisseria montereyensis sp. nov., Isolated from Oropharynx of California Sea Lion (Zalophus californianus): Genomic, Phylogenetic, and Phenotypic Study.</title>
        <authorList>
            <person name="Volokhov D.V."/>
            <person name="Zagorodnyaya T.A."/>
            <person name="Furtak V.A."/>
            <person name="Nattanmai G."/>
            <person name="Randall L."/>
            <person name="Jose S."/>
            <person name="Gao Y."/>
            <person name="Gulland F.M."/>
            <person name="Eisenberg T."/>
            <person name="Delmonte P."/>
            <person name="Blom J."/>
            <person name="Mitchell K.K."/>
        </authorList>
    </citation>
    <scope>NUCLEOTIDE SEQUENCE</scope>
    <source>
        <strain evidence="7">CSL10203-ORH2</strain>
    </source>
</reference>
<dbReference type="InterPro" id="IPR051685">
    <property type="entry name" value="Ycf3/AcsC/BcsC/TPR_MFPF"/>
</dbReference>
<comment type="caution">
    <text evidence="7">The sequence shown here is derived from an EMBL/GenBank/DDBJ whole genome shotgun (WGS) entry which is preliminary data.</text>
</comment>
<dbReference type="PROSITE" id="PS50005">
    <property type="entry name" value="TPR"/>
    <property type="match status" value="1"/>
</dbReference>
<reference evidence="7" key="1">
    <citation type="submission" date="2022-08" db="EMBL/GenBank/DDBJ databases">
        <authorList>
            <person name="Volokhov D.V."/>
            <person name="Furtak V.A."/>
            <person name="Zagorodnyaya T.A."/>
        </authorList>
    </citation>
    <scope>NUCLEOTIDE SEQUENCE</scope>
    <source>
        <strain evidence="7">CSL10203-ORH2</strain>
    </source>
</reference>
<evidence type="ECO:0000256" key="5">
    <source>
        <dbReference type="SAM" id="Phobius"/>
    </source>
</evidence>
<keyword evidence="8" id="KW-1185">Reference proteome</keyword>
<dbReference type="RefSeq" id="WP_259290756.1">
    <property type="nucleotide sequence ID" value="NZ_JANUXW010000001.1"/>
</dbReference>
<evidence type="ECO:0000256" key="1">
    <source>
        <dbReference type="ARBA" id="ARBA00022737"/>
    </source>
</evidence>
<evidence type="ECO:0000256" key="4">
    <source>
        <dbReference type="SAM" id="Coils"/>
    </source>
</evidence>
<proteinExistence type="predicted"/>
<dbReference type="Pfam" id="PF13181">
    <property type="entry name" value="TPR_8"/>
    <property type="match status" value="1"/>
</dbReference>
<dbReference type="PANTHER" id="PTHR44943:SF8">
    <property type="entry name" value="TPR REPEAT-CONTAINING PROTEIN MJ0263"/>
    <property type="match status" value="1"/>
</dbReference>
<feature type="coiled-coil region" evidence="4">
    <location>
        <begin position="119"/>
        <end position="157"/>
    </location>
</feature>
<feature type="repeat" description="TPR" evidence="3">
    <location>
        <begin position="396"/>
        <end position="429"/>
    </location>
</feature>
<evidence type="ECO:0000313" key="8">
    <source>
        <dbReference type="Proteomes" id="UP001166947"/>
    </source>
</evidence>
<name>A0ABT2FBN8_9NEIS</name>
<dbReference type="Pfam" id="PF00515">
    <property type="entry name" value="TPR_1"/>
    <property type="match status" value="1"/>
</dbReference>
<dbReference type="Proteomes" id="UP001166947">
    <property type="component" value="Unassembled WGS sequence"/>
</dbReference>
<evidence type="ECO:0000256" key="6">
    <source>
        <dbReference type="SAM" id="SignalP"/>
    </source>
</evidence>
<dbReference type="InterPro" id="IPR019734">
    <property type="entry name" value="TPR_rpt"/>
</dbReference>
<sequence length="538" mass="60870">MKKYSWLIALCLTAAFAQAATPSANENQAANQAQRFQMETDIRLNHLEKQQERMQEKIDAVGNNRQESDKQINEQLAELKASDRVVSWGGWIMAILSIFVAVGSIVLPLLLFRRNQEVTKKFEKEVQDWEKQRKELTDKHQQDITNLNQKMADFESQFSGFMESSRQKFDNFLGKTSQELINNPQTILLDTSSKLNTPSKSNSLNEAESTAVRQDAHHLAEMGKEQQSAEKLFQASTLAYYSKNYGDALDWSNQAIKLENENTLLYTRILILKGNALSELTQYKEAIKVYNQVIKQFSSSAEVTIQRQVAAALINKGVTLGKLNCYEKAIACYDKVLEEFESSTNIILQEQVAQALFNKGAALGLHGRINEEISVYDEILSKFESSSVPALQEQVACALINKGVSYYQLEDYKKAISVYDKMLDKFSSSTDPTLQELVAQTFLNKGISLSKLNLINDEILTYNEMLEKFSDTTQLPTLQDIVAQTLFNKSLALDNLNRNSEAIALCDEIINRFGNNLELKIQEAVNKAKQLKEKLSKK</sequence>
<dbReference type="Gene3D" id="1.25.40.10">
    <property type="entry name" value="Tetratricopeptide repeat domain"/>
    <property type="match status" value="3"/>
</dbReference>
<keyword evidence="1" id="KW-0677">Repeat</keyword>
<keyword evidence="5" id="KW-0812">Transmembrane</keyword>